<protein>
    <submittedName>
        <fullName evidence="3">Cytosine methyltransferase</fullName>
    </submittedName>
</protein>
<feature type="domain" description="DUF559" evidence="2">
    <location>
        <begin position="8"/>
        <end position="115"/>
    </location>
</feature>
<dbReference type="Pfam" id="PF04480">
    <property type="entry name" value="DUF559"/>
    <property type="match status" value="1"/>
</dbReference>
<dbReference type="GO" id="GO:0032259">
    <property type="term" value="P:methylation"/>
    <property type="evidence" value="ECO:0007669"/>
    <property type="project" value="UniProtKB-KW"/>
</dbReference>
<keyword evidence="3" id="KW-0808">Transferase</keyword>
<feature type="compositionally biased region" description="Basic residues" evidence="1">
    <location>
        <begin position="1"/>
        <end position="15"/>
    </location>
</feature>
<sequence>MRLHNRKSLKQRRKELRNSATPAEAQLWNALKKRQLAGRKFRRQHSIGPYIVDFYCPDERLAIELDGASHDGPLRSEYDAERQAYLEAKDIRVIRFENKQVFEDPDGVLAYIEKQFRE</sequence>
<accession>A0A2H3NKF1</accession>
<dbReference type="CDD" id="cd01038">
    <property type="entry name" value="Endonuclease_DUF559"/>
    <property type="match status" value="1"/>
</dbReference>
<dbReference type="PANTHER" id="PTHR38590:SF1">
    <property type="entry name" value="BLL0828 PROTEIN"/>
    <property type="match status" value="1"/>
</dbReference>
<reference evidence="3 4" key="1">
    <citation type="submission" date="2017-10" db="EMBL/GenBank/DDBJ databases">
        <title>Draft genome of Longimonas halophila.</title>
        <authorList>
            <person name="Goh K.M."/>
            <person name="Shamsir M.S."/>
            <person name="Lim S.W."/>
        </authorList>
    </citation>
    <scope>NUCLEOTIDE SEQUENCE [LARGE SCALE GENOMIC DNA]</scope>
    <source>
        <strain evidence="3 4">KCTC 42399</strain>
    </source>
</reference>
<dbReference type="GO" id="GO:0008168">
    <property type="term" value="F:methyltransferase activity"/>
    <property type="evidence" value="ECO:0007669"/>
    <property type="project" value="UniProtKB-KW"/>
</dbReference>
<dbReference type="RefSeq" id="WP_098062383.1">
    <property type="nucleotide sequence ID" value="NZ_PDEP01000008.1"/>
</dbReference>
<keyword evidence="3" id="KW-0489">Methyltransferase</keyword>
<evidence type="ECO:0000313" key="4">
    <source>
        <dbReference type="Proteomes" id="UP000221024"/>
    </source>
</evidence>
<evidence type="ECO:0000313" key="3">
    <source>
        <dbReference type="EMBL" id="PEN06490.1"/>
    </source>
</evidence>
<dbReference type="InterPro" id="IPR011335">
    <property type="entry name" value="Restrct_endonuc-II-like"/>
</dbReference>
<dbReference type="OrthoDB" id="9798754at2"/>
<dbReference type="PANTHER" id="PTHR38590">
    <property type="entry name" value="BLL0828 PROTEIN"/>
    <property type="match status" value="1"/>
</dbReference>
<dbReference type="SUPFAM" id="SSF52980">
    <property type="entry name" value="Restriction endonuclease-like"/>
    <property type="match status" value="1"/>
</dbReference>
<dbReference type="Gene3D" id="3.40.960.10">
    <property type="entry name" value="VSR Endonuclease"/>
    <property type="match status" value="1"/>
</dbReference>
<dbReference type="Proteomes" id="UP000221024">
    <property type="component" value="Unassembled WGS sequence"/>
</dbReference>
<dbReference type="EMBL" id="PDEP01000008">
    <property type="protein sequence ID" value="PEN06490.1"/>
    <property type="molecule type" value="Genomic_DNA"/>
</dbReference>
<proteinExistence type="predicted"/>
<gene>
    <name evidence="3" type="ORF">CRI93_09415</name>
</gene>
<comment type="caution">
    <text evidence="3">The sequence shown here is derived from an EMBL/GenBank/DDBJ whole genome shotgun (WGS) entry which is preliminary data.</text>
</comment>
<organism evidence="3 4">
    <name type="scientific">Longimonas halophila</name>
    <dbReference type="NCBI Taxonomy" id="1469170"/>
    <lineage>
        <taxon>Bacteria</taxon>
        <taxon>Pseudomonadati</taxon>
        <taxon>Rhodothermota</taxon>
        <taxon>Rhodothermia</taxon>
        <taxon>Rhodothermales</taxon>
        <taxon>Salisaetaceae</taxon>
        <taxon>Longimonas</taxon>
    </lineage>
</organism>
<feature type="region of interest" description="Disordered" evidence="1">
    <location>
        <begin position="1"/>
        <end position="21"/>
    </location>
</feature>
<keyword evidence="4" id="KW-1185">Reference proteome</keyword>
<dbReference type="InterPro" id="IPR007569">
    <property type="entry name" value="DUF559"/>
</dbReference>
<dbReference type="AlphaFoldDB" id="A0A2H3NKF1"/>
<name>A0A2H3NKF1_9BACT</name>
<evidence type="ECO:0000256" key="1">
    <source>
        <dbReference type="SAM" id="MobiDB-lite"/>
    </source>
</evidence>
<evidence type="ECO:0000259" key="2">
    <source>
        <dbReference type="Pfam" id="PF04480"/>
    </source>
</evidence>
<dbReference type="InterPro" id="IPR047216">
    <property type="entry name" value="Endonuclease_DUF559_bact"/>
</dbReference>